<evidence type="ECO:0008006" key="4">
    <source>
        <dbReference type="Google" id="ProtNLM"/>
    </source>
</evidence>
<comment type="caution">
    <text evidence="3">The sequence shown here is derived from an EMBL/GenBank/DDBJ whole genome shotgun (WGS) entry which is preliminary data.</text>
</comment>
<feature type="compositionally biased region" description="Polar residues" evidence="2">
    <location>
        <begin position="206"/>
        <end position="216"/>
    </location>
</feature>
<gene>
    <name evidence="3" type="ORF">Tci_545742</name>
</gene>
<reference evidence="3" key="1">
    <citation type="journal article" date="2019" name="Sci. Rep.">
        <title>Draft genome of Tanacetum cinerariifolium, the natural source of mosquito coil.</title>
        <authorList>
            <person name="Yamashiro T."/>
            <person name="Shiraishi A."/>
            <person name="Satake H."/>
            <person name="Nakayama K."/>
        </authorList>
    </citation>
    <scope>NUCLEOTIDE SEQUENCE</scope>
</reference>
<keyword evidence="1" id="KW-0175">Coiled coil</keyword>
<evidence type="ECO:0000256" key="2">
    <source>
        <dbReference type="SAM" id="MobiDB-lite"/>
    </source>
</evidence>
<protein>
    <recommendedName>
        <fullName evidence="4">Transposase (Putative), gypsy type</fullName>
    </recommendedName>
</protein>
<accession>A0A699IT33</accession>
<organism evidence="3">
    <name type="scientific">Tanacetum cinerariifolium</name>
    <name type="common">Dalmatian daisy</name>
    <name type="synonym">Chrysanthemum cinerariifolium</name>
    <dbReference type="NCBI Taxonomy" id="118510"/>
    <lineage>
        <taxon>Eukaryota</taxon>
        <taxon>Viridiplantae</taxon>
        <taxon>Streptophyta</taxon>
        <taxon>Embryophyta</taxon>
        <taxon>Tracheophyta</taxon>
        <taxon>Spermatophyta</taxon>
        <taxon>Magnoliopsida</taxon>
        <taxon>eudicotyledons</taxon>
        <taxon>Gunneridae</taxon>
        <taxon>Pentapetalae</taxon>
        <taxon>asterids</taxon>
        <taxon>campanulids</taxon>
        <taxon>Asterales</taxon>
        <taxon>Asteraceae</taxon>
        <taxon>Asteroideae</taxon>
        <taxon>Anthemideae</taxon>
        <taxon>Anthemidinae</taxon>
        <taxon>Tanacetum</taxon>
    </lineage>
</organism>
<feature type="region of interest" description="Disordered" evidence="2">
    <location>
        <begin position="206"/>
        <end position="226"/>
    </location>
</feature>
<proteinExistence type="predicted"/>
<name>A0A699IT33_TANCI</name>
<evidence type="ECO:0000313" key="3">
    <source>
        <dbReference type="EMBL" id="GEZ73769.1"/>
    </source>
</evidence>
<dbReference type="EMBL" id="BKCJ010316864">
    <property type="protein sequence ID" value="GEZ73769.1"/>
    <property type="molecule type" value="Genomic_DNA"/>
</dbReference>
<feature type="coiled-coil region" evidence="1">
    <location>
        <begin position="358"/>
        <end position="385"/>
    </location>
</feature>
<evidence type="ECO:0000256" key="1">
    <source>
        <dbReference type="SAM" id="Coils"/>
    </source>
</evidence>
<sequence length="571" mass="62886">MDIYHSRITLDDLNDLIIRYKIPHDLHPRLPSEDFVMSELPDDAIGHLGLNKVITFEVLCRSLEIASTAIPDAMVWRHSDAAIDDPRPDVGSFNMVDVRRLNAHVIKLRDMPKGVLVLFGLSCVWKSRVCDSLLQGANGNVMGIHDFLCLPEWTGVEVQEEPHLDDLAIGTPSFKIVAKAEAYQKQKGSTSGATLSHVAKRTRSALAQSSGSTTRPNLFVGDNDESDDDDDACVKILLVTPLRSAAMIPPRETKMGAPDVFNDVIHKDIFLFFVGPYYATYPKDGVSGNYEFTQEEWDASYRPTFGVLTKEVFKDPVICKTSIDQFPTPGEMLLDHYRRLNQSYHEYVLSTDSMLKGYEEKVANIAGLELQVSALKKQVFRLNDKLSSSDASFAKSKAKGKGKGRKKRSSLLLRGELLSLAASAGFERGLSLHQTKDEFDVIYEHAVEPLSVILQLEPKKLVRPANVPTPRDARVSPLGAKESTVTSAFKSLELSTYVDLIASVVAFEHNEEMVSAEVDGSDPKMTNDTITTKSEHAFVQGMSVVLDDAIGDGLTPSFVAGEEVVVNPSGV</sequence>
<dbReference type="AlphaFoldDB" id="A0A699IT33"/>